<proteinExistence type="predicted"/>
<evidence type="ECO:0000313" key="3">
    <source>
        <dbReference type="Proteomes" id="UP000267821"/>
    </source>
</evidence>
<dbReference type="InParanoid" id="A0A3N4M0E9"/>
<organism evidence="2 3">
    <name type="scientific">Terfezia boudieri ATCC MYA-4762</name>
    <dbReference type="NCBI Taxonomy" id="1051890"/>
    <lineage>
        <taxon>Eukaryota</taxon>
        <taxon>Fungi</taxon>
        <taxon>Dikarya</taxon>
        <taxon>Ascomycota</taxon>
        <taxon>Pezizomycotina</taxon>
        <taxon>Pezizomycetes</taxon>
        <taxon>Pezizales</taxon>
        <taxon>Pezizaceae</taxon>
        <taxon>Terfezia</taxon>
    </lineage>
</organism>
<evidence type="ECO:0000313" key="2">
    <source>
        <dbReference type="EMBL" id="RPB28646.1"/>
    </source>
</evidence>
<sequence>MNYFDGPKKLGNRDPGFMTRISGPFMCLIFATLQHALQTYETGMFKDGEFFNYEKAGVDFNRMLDQWNLLTTTMEQTLLKIIRLKIAKLCELHGKVVRWQRAEAYGVGPRELAQYAEELAADLKEAEKGSLIPPGYFNVGSPTEPDKSAIPDNISTGLPTMLDDEDVEDVEDDEDDEDDEPEGELGDNDEDNYEVPTENDDGEQSGDSDGDEVQEELVSEDAGEDGEDEEDEL</sequence>
<reference evidence="2 3" key="1">
    <citation type="journal article" date="2018" name="Nat. Ecol. Evol.">
        <title>Pezizomycetes genomes reveal the molecular basis of ectomycorrhizal truffle lifestyle.</title>
        <authorList>
            <person name="Murat C."/>
            <person name="Payen T."/>
            <person name="Noel B."/>
            <person name="Kuo A."/>
            <person name="Morin E."/>
            <person name="Chen J."/>
            <person name="Kohler A."/>
            <person name="Krizsan K."/>
            <person name="Balestrini R."/>
            <person name="Da Silva C."/>
            <person name="Montanini B."/>
            <person name="Hainaut M."/>
            <person name="Levati E."/>
            <person name="Barry K.W."/>
            <person name="Belfiori B."/>
            <person name="Cichocki N."/>
            <person name="Clum A."/>
            <person name="Dockter R.B."/>
            <person name="Fauchery L."/>
            <person name="Guy J."/>
            <person name="Iotti M."/>
            <person name="Le Tacon F."/>
            <person name="Lindquist E.A."/>
            <person name="Lipzen A."/>
            <person name="Malagnac F."/>
            <person name="Mello A."/>
            <person name="Molinier V."/>
            <person name="Miyauchi S."/>
            <person name="Poulain J."/>
            <person name="Riccioni C."/>
            <person name="Rubini A."/>
            <person name="Sitrit Y."/>
            <person name="Splivallo R."/>
            <person name="Traeger S."/>
            <person name="Wang M."/>
            <person name="Zifcakova L."/>
            <person name="Wipf D."/>
            <person name="Zambonelli A."/>
            <person name="Paolocci F."/>
            <person name="Nowrousian M."/>
            <person name="Ottonello S."/>
            <person name="Baldrian P."/>
            <person name="Spatafora J.W."/>
            <person name="Henrissat B."/>
            <person name="Nagy L.G."/>
            <person name="Aury J.M."/>
            <person name="Wincker P."/>
            <person name="Grigoriev I.V."/>
            <person name="Bonfante P."/>
            <person name="Martin F.M."/>
        </authorList>
    </citation>
    <scope>NUCLEOTIDE SEQUENCE [LARGE SCALE GENOMIC DNA]</scope>
    <source>
        <strain evidence="2 3">ATCC MYA-4762</strain>
    </source>
</reference>
<feature type="compositionally biased region" description="Acidic residues" evidence="1">
    <location>
        <begin position="162"/>
        <end position="233"/>
    </location>
</feature>
<protein>
    <submittedName>
        <fullName evidence="2">Uncharacterized protein</fullName>
    </submittedName>
</protein>
<dbReference type="Proteomes" id="UP000267821">
    <property type="component" value="Unassembled WGS sequence"/>
</dbReference>
<accession>A0A3N4M0E9</accession>
<dbReference type="EMBL" id="ML121529">
    <property type="protein sequence ID" value="RPB28646.1"/>
    <property type="molecule type" value="Genomic_DNA"/>
</dbReference>
<dbReference type="AlphaFoldDB" id="A0A3N4M0E9"/>
<name>A0A3N4M0E9_9PEZI</name>
<feature type="region of interest" description="Disordered" evidence="1">
    <location>
        <begin position="130"/>
        <end position="233"/>
    </location>
</feature>
<gene>
    <name evidence="2" type="ORF">L211DRAFT_845672</name>
</gene>
<keyword evidence="3" id="KW-1185">Reference proteome</keyword>
<evidence type="ECO:0000256" key="1">
    <source>
        <dbReference type="SAM" id="MobiDB-lite"/>
    </source>
</evidence>